<name>X0UPF6_9ZZZZ</name>
<feature type="domain" description="Aldehyde ferredoxin oxidoreductase C-terminal" evidence="1">
    <location>
        <begin position="3"/>
        <end position="148"/>
    </location>
</feature>
<dbReference type="Gene3D" id="1.10.599.10">
    <property type="entry name" value="Aldehyde Ferredoxin Oxidoreductase Protein, subunit A, domain 3"/>
    <property type="match status" value="1"/>
</dbReference>
<dbReference type="SUPFAM" id="SSF48310">
    <property type="entry name" value="Aldehyde ferredoxin oxidoreductase, C-terminal domains"/>
    <property type="match status" value="1"/>
</dbReference>
<dbReference type="InterPro" id="IPR051919">
    <property type="entry name" value="W-dependent_AOR"/>
</dbReference>
<feature type="non-terminal residue" evidence="2">
    <location>
        <position position="1"/>
    </location>
</feature>
<dbReference type="PANTHER" id="PTHR30038">
    <property type="entry name" value="ALDEHYDE FERREDOXIN OXIDOREDUCTASE"/>
    <property type="match status" value="1"/>
</dbReference>
<organism evidence="2">
    <name type="scientific">marine sediment metagenome</name>
    <dbReference type="NCBI Taxonomy" id="412755"/>
    <lineage>
        <taxon>unclassified sequences</taxon>
        <taxon>metagenomes</taxon>
        <taxon>ecological metagenomes</taxon>
    </lineage>
</organism>
<sequence length="153" mass="17614">GITTPLSRLDTSRDKVMAMKKTQDYMCMLNSLILCNCIYWFGGVHYRPIDLVEIIKAVTGWDYTVEEFMTTGERINTFCRAFNVREGITRKDDYLPPKFMKPLEGGPTEGQVITNEEFEDMLNNYYEICGWDIESGIPTKKKLGELGLTFVEL</sequence>
<dbReference type="Pfam" id="PF01314">
    <property type="entry name" value="AFOR_C"/>
    <property type="match status" value="1"/>
</dbReference>
<accession>X0UPF6</accession>
<evidence type="ECO:0000259" key="1">
    <source>
        <dbReference type="Pfam" id="PF01314"/>
    </source>
</evidence>
<evidence type="ECO:0000313" key="2">
    <source>
        <dbReference type="EMBL" id="GAG02178.1"/>
    </source>
</evidence>
<dbReference type="EMBL" id="BARS01026581">
    <property type="protein sequence ID" value="GAG02178.1"/>
    <property type="molecule type" value="Genomic_DNA"/>
</dbReference>
<dbReference type="PANTHER" id="PTHR30038:SF0">
    <property type="entry name" value="TUNGSTEN-CONTAINING ALDEHYDE FERREDOXIN OXIDOREDUCTASE"/>
    <property type="match status" value="1"/>
</dbReference>
<dbReference type="InterPro" id="IPR036021">
    <property type="entry name" value="Tungsten_al_ferr_oxy-like_C"/>
</dbReference>
<dbReference type="GO" id="GO:0009055">
    <property type="term" value="F:electron transfer activity"/>
    <property type="evidence" value="ECO:0007669"/>
    <property type="project" value="InterPro"/>
</dbReference>
<comment type="caution">
    <text evidence="2">The sequence shown here is derived from an EMBL/GenBank/DDBJ whole genome shotgun (WGS) entry which is preliminary data.</text>
</comment>
<dbReference type="InterPro" id="IPR001203">
    <property type="entry name" value="OxRdtase_Ald_Fedxn_C"/>
</dbReference>
<proteinExistence type="predicted"/>
<dbReference type="GO" id="GO:0051536">
    <property type="term" value="F:iron-sulfur cluster binding"/>
    <property type="evidence" value="ECO:0007669"/>
    <property type="project" value="InterPro"/>
</dbReference>
<dbReference type="InterPro" id="IPR013985">
    <property type="entry name" value="Ald_Fedxn_OxRdtase_dom3"/>
</dbReference>
<gene>
    <name evidence="2" type="ORF">S01H1_41873</name>
</gene>
<protein>
    <recommendedName>
        <fullName evidence="1">Aldehyde ferredoxin oxidoreductase C-terminal domain-containing protein</fullName>
    </recommendedName>
</protein>
<reference evidence="2" key="1">
    <citation type="journal article" date="2014" name="Front. Microbiol.">
        <title>High frequency of phylogenetically diverse reductive dehalogenase-homologous genes in deep subseafloor sedimentary metagenomes.</title>
        <authorList>
            <person name="Kawai M."/>
            <person name="Futagami T."/>
            <person name="Toyoda A."/>
            <person name="Takaki Y."/>
            <person name="Nishi S."/>
            <person name="Hori S."/>
            <person name="Arai W."/>
            <person name="Tsubouchi T."/>
            <person name="Morono Y."/>
            <person name="Uchiyama I."/>
            <person name="Ito T."/>
            <person name="Fujiyama A."/>
            <person name="Inagaki F."/>
            <person name="Takami H."/>
        </authorList>
    </citation>
    <scope>NUCLEOTIDE SEQUENCE</scope>
    <source>
        <strain evidence="2">Expedition CK06-06</strain>
    </source>
</reference>
<dbReference type="AlphaFoldDB" id="X0UPF6"/>
<dbReference type="GO" id="GO:0016625">
    <property type="term" value="F:oxidoreductase activity, acting on the aldehyde or oxo group of donors, iron-sulfur protein as acceptor"/>
    <property type="evidence" value="ECO:0007669"/>
    <property type="project" value="InterPro"/>
</dbReference>